<gene>
    <name evidence="2" type="ORF">CBM2589_A20030</name>
</gene>
<accession>A0A975X5W9</accession>
<name>A0A975X5W9_9BURK</name>
<dbReference type="Proteomes" id="UP000256297">
    <property type="component" value="Chromosome CBM2589_a"/>
</dbReference>
<evidence type="ECO:0000256" key="1">
    <source>
        <dbReference type="SAM" id="MobiDB-lite"/>
    </source>
</evidence>
<protein>
    <submittedName>
        <fullName evidence="2">Uncharacterized protein</fullName>
    </submittedName>
</protein>
<organism evidence="2 3">
    <name type="scientific">Cupriavidus taiwanensis</name>
    <dbReference type="NCBI Taxonomy" id="164546"/>
    <lineage>
        <taxon>Bacteria</taxon>
        <taxon>Pseudomonadati</taxon>
        <taxon>Pseudomonadota</taxon>
        <taxon>Betaproteobacteria</taxon>
        <taxon>Burkholderiales</taxon>
        <taxon>Burkholderiaceae</taxon>
        <taxon>Cupriavidus</taxon>
    </lineage>
</organism>
<evidence type="ECO:0000313" key="2">
    <source>
        <dbReference type="EMBL" id="SOY60059.1"/>
    </source>
</evidence>
<feature type="region of interest" description="Disordered" evidence="1">
    <location>
        <begin position="1"/>
        <end position="23"/>
    </location>
</feature>
<evidence type="ECO:0000313" key="3">
    <source>
        <dbReference type="Proteomes" id="UP000256297"/>
    </source>
</evidence>
<sequence>MRKTGHRPAAAGPAIASIPTGDVARHPAIPCPAALKFPGQPALTSLQARNTTAPARVAVPAPFPLKWPS</sequence>
<comment type="caution">
    <text evidence="2">The sequence shown here is derived from an EMBL/GenBank/DDBJ whole genome shotgun (WGS) entry which is preliminary data.</text>
</comment>
<feature type="compositionally biased region" description="Low complexity" evidence="1">
    <location>
        <begin position="8"/>
        <end position="19"/>
    </location>
</feature>
<reference evidence="2 3" key="1">
    <citation type="submission" date="2018-01" db="EMBL/GenBank/DDBJ databases">
        <authorList>
            <person name="Clerissi C."/>
        </authorList>
    </citation>
    <scope>NUCLEOTIDE SEQUENCE [LARGE SCALE GENOMIC DNA]</scope>
    <source>
        <strain evidence="2">Cupriavidus taiwanensis STM 3521</strain>
    </source>
</reference>
<dbReference type="AlphaFoldDB" id="A0A975X5W9"/>
<proteinExistence type="predicted"/>
<dbReference type="EMBL" id="OFSP01000032">
    <property type="protein sequence ID" value="SOY60059.1"/>
    <property type="molecule type" value="Genomic_DNA"/>
</dbReference>